<keyword evidence="2" id="KW-0456">Lyase</keyword>
<dbReference type="GO" id="GO:0015941">
    <property type="term" value="P:pantothenate catabolic process"/>
    <property type="evidence" value="ECO:0007669"/>
    <property type="project" value="InterPro"/>
</dbReference>
<feature type="domain" description="DNA/pantothenate metabolism flavoprotein C-terminal" evidence="4">
    <location>
        <begin position="183"/>
        <end position="379"/>
    </location>
</feature>
<gene>
    <name evidence="5" type="ORF">CSP5_0550</name>
</gene>
<name>A0A1N5TEL4_9ARCH</name>
<sequence length="388" mass="43858">MEINELLSGKNIVMIVSGSISAYRTPDIVRDLKRSGARIRVVLTDSATQIIGKETMEWASEEPIITNLTGNMEHISLFDGDRSNTILLVCPSTYNMIGKFAGGIADDTASTIFANALGTGIRTVIVPAMHMEMYESPILQENIVRLKGFGVDFVSPRVEDGKAKIMWSEEIIDTIVRRGNNSRTILIISGKSEVSIDPVRSLTNRSSGYTGVCIAREAYRDGYGRIIYVGNSEHRIPYYCEFIKCEQTDDYYRIVEESIRDQKIDLIAIPAALSDFTVEKSEKKIRSEKSVNLVMKPREKLVDKMEGVMKKFNLNIPIIRFKLTDRNYVPEDSDQVTVVNLVQERPFGISRNKYIIYDGEKKLMEKEMEKEELASILIKIGDGIIEER</sequence>
<dbReference type="GO" id="GO:0004633">
    <property type="term" value="F:phosphopantothenoylcysteine decarboxylase activity"/>
    <property type="evidence" value="ECO:0007669"/>
    <property type="project" value="InterPro"/>
</dbReference>
<accession>A0A1N5TEL4</accession>
<dbReference type="EMBL" id="LT671858">
    <property type="protein sequence ID" value="SIM46852.1"/>
    <property type="molecule type" value="Genomic_DNA"/>
</dbReference>
<dbReference type="RefSeq" id="WP_148689583.1">
    <property type="nucleotide sequence ID" value="NZ_LT671858.1"/>
</dbReference>
<dbReference type="InterPro" id="IPR003382">
    <property type="entry name" value="Flavoprotein"/>
</dbReference>
<keyword evidence="5" id="KW-0436">Ligase</keyword>
<keyword evidence="1" id="KW-0210">Decarboxylase</keyword>
<dbReference type="PANTHER" id="PTHR14359">
    <property type="entry name" value="HOMO-OLIGOMERIC FLAVIN CONTAINING CYS DECARBOXYLASE FAMILY"/>
    <property type="match status" value="1"/>
</dbReference>
<dbReference type="GO" id="GO:0010181">
    <property type="term" value="F:FMN binding"/>
    <property type="evidence" value="ECO:0007669"/>
    <property type="project" value="InterPro"/>
</dbReference>
<dbReference type="InterPro" id="IPR007085">
    <property type="entry name" value="DNA/pantothenate-metab_flavo_C"/>
</dbReference>
<evidence type="ECO:0000313" key="6">
    <source>
        <dbReference type="Proteomes" id="UP000195607"/>
    </source>
</evidence>
<dbReference type="Pfam" id="PF02441">
    <property type="entry name" value="Flavoprotein"/>
    <property type="match status" value="1"/>
</dbReference>
<evidence type="ECO:0000256" key="1">
    <source>
        <dbReference type="ARBA" id="ARBA00022793"/>
    </source>
</evidence>
<dbReference type="Pfam" id="PF04127">
    <property type="entry name" value="DFP"/>
    <property type="match status" value="1"/>
</dbReference>
<dbReference type="GeneID" id="41587846"/>
<dbReference type="AlphaFoldDB" id="A0A1N5TEL4"/>
<dbReference type="GO" id="GO:0071513">
    <property type="term" value="C:phosphopantothenoylcysteine decarboxylase complex"/>
    <property type="evidence" value="ECO:0007669"/>
    <property type="project" value="TreeGrafter"/>
</dbReference>
<dbReference type="SUPFAM" id="SSF102645">
    <property type="entry name" value="CoaB-like"/>
    <property type="match status" value="1"/>
</dbReference>
<dbReference type="Gene3D" id="3.40.50.10300">
    <property type="entry name" value="CoaB-like"/>
    <property type="match status" value="1"/>
</dbReference>
<evidence type="ECO:0000313" key="5">
    <source>
        <dbReference type="EMBL" id="SIM46852.1"/>
    </source>
</evidence>
<dbReference type="Gene3D" id="3.40.50.1950">
    <property type="entry name" value="Flavin prenyltransferase-like"/>
    <property type="match status" value="1"/>
</dbReference>
<evidence type="ECO:0000256" key="2">
    <source>
        <dbReference type="ARBA" id="ARBA00023239"/>
    </source>
</evidence>
<dbReference type="SUPFAM" id="SSF52507">
    <property type="entry name" value="Homo-oligomeric flavin-containing Cys decarboxylases, HFCD"/>
    <property type="match status" value="1"/>
</dbReference>
<organism evidence="5 6">
    <name type="scientific">Cuniculiplasma divulgatum</name>
    <dbReference type="NCBI Taxonomy" id="1673428"/>
    <lineage>
        <taxon>Archaea</taxon>
        <taxon>Methanobacteriati</taxon>
        <taxon>Thermoplasmatota</taxon>
        <taxon>Thermoplasmata</taxon>
        <taxon>Thermoplasmatales</taxon>
        <taxon>Cuniculiplasmataceae</taxon>
        <taxon>Cuniculiplasma</taxon>
    </lineage>
</organism>
<protein>
    <submittedName>
        <fullName evidence="5">Bifunctional phosphopantothenoylcysteine decarboxylase/phosphopantothenate--cysteine ligase</fullName>
    </submittedName>
</protein>
<dbReference type="Proteomes" id="UP000195607">
    <property type="component" value="Chromosome I"/>
</dbReference>
<evidence type="ECO:0000259" key="4">
    <source>
        <dbReference type="Pfam" id="PF04127"/>
    </source>
</evidence>
<dbReference type="PANTHER" id="PTHR14359:SF6">
    <property type="entry name" value="PHOSPHOPANTOTHENOYLCYSTEINE DECARBOXYLASE"/>
    <property type="match status" value="1"/>
</dbReference>
<dbReference type="InterPro" id="IPR036551">
    <property type="entry name" value="Flavin_trans-like"/>
</dbReference>
<dbReference type="NCBIfam" id="TIGR00521">
    <property type="entry name" value="coaBC_dfp"/>
    <property type="match status" value="1"/>
</dbReference>
<dbReference type="InterPro" id="IPR035929">
    <property type="entry name" value="CoaB-like_sf"/>
</dbReference>
<dbReference type="GO" id="GO:0015937">
    <property type="term" value="P:coenzyme A biosynthetic process"/>
    <property type="evidence" value="ECO:0007669"/>
    <property type="project" value="InterPro"/>
</dbReference>
<dbReference type="InterPro" id="IPR005252">
    <property type="entry name" value="CoaBC"/>
</dbReference>
<evidence type="ECO:0000259" key="3">
    <source>
        <dbReference type="Pfam" id="PF02441"/>
    </source>
</evidence>
<reference evidence="5 6" key="1">
    <citation type="submission" date="2016-04" db="EMBL/GenBank/DDBJ databases">
        <authorList>
            <person name="Evans L.H."/>
            <person name="Alamgir A."/>
            <person name="Owens N."/>
            <person name="Weber N.D."/>
            <person name="Virtaneva K."/>
            <person name="Barbian K."/>
            <person name="Babar A."/>
            <person name="Rosenke K."/>
        </authorList>
    </citation>
    <scope>NUCLEOTIDE SEQUENCE [LARGE SCALE GENOMIC DNA]</scope>
    <source>
        <strain evidence="6">S5(T) (JCM 30642 \VKM B-2941)</strain>
    </source>
</reference>
<dbReference type="GO" id="GO:0004632">
    <property type="term" value="F:phosphopantothenate--cysteine ligase activity"/>
    <property type="evidence" value="ECO:0007669"/>
    <property type="project" value="InterPro"/>
</dbReference>
<feature type="domain" description="Flavoprotein" evidence="3">
    <location>
        <begin position="10"/>
        <end position="161"/>
    </location>
</feature>
<proteinExistence type="predicted"/>